<feature type="domain" description="MobA-like NTP transferase" evidence="2">
    <location>
        <begin position="2"/>
        <end position="159"/>
    </location>
</feature>
<keyword evidence="1" id="KW-0460">Magnesium</keyword>
<dbReference type="Gene3D" id="3.90.550.10">
    <property type="entry name" value="Spore Coat Polysaccharide Biosynthesis Protein SpsA, Chain A"/>
    <property type="match status" value="1"/>
</dbReference>
<dbReference type="PANTHER" id="PTHR43777">
    <property type="entry name" value="MOLYBDENUM COFACTOR CYTIDYLYLTRANSFERASE"/>
    <property type="match status" value="1"/>
</dbReference>
<dbReference type="Proteomes" id="UP000249254">
    <property type="component" value="Unassembled WGS sequence"/>
</dbReference>
<proteinExistence type="predicted"/>
<dbReference type="CDD" id="cd04182">
    <property type="entry name" value="GT_2_like_f"/>
    <property type="match status" value="1"/>
</dbReference>
<dbReference type="SUPFAM" id="SSF53448">
    <property type="entry name" value="Nucleotide-diphospho-sugar transferases"/>
    <property type="match status" value="1"/>
</dbReference>
<dbReference type="Pfam" id="PF12804">
    <property type="entry name" value="NTP_transf_3"/>
    <property type="match status" value="1"/>
</dbReference>
<evidence type="ECO:0000313" key="4">
    <source>
        <dbReference type="Proteomes" id="UP000249254"/>
    </source>
</evidence>
<protein>
    <submittedName>
        <fullName evidence="3">Nucleotidyltransferase family protein</fullName>
    </submittedName>
</protein>
<evidence type="ECO:0000256" key="1">
    <source>
        <dbReference type="ARBA" id="ARBA00022842"/>
    </source>
</evidence>
<name>A0A328APC8_9CAUL</name>
<dbReference type="PANTHER" id="PTHR43777:SF1">
    <property type="entry name" value="MOLYBDENUM COFACTOR CYTIDYLYLTRANSFERASE"/>
    <property type="match status" value="1"/>
</dbReference>
<keyword evidence="3" id="KW-0808">Transferase</keyword>
<evidence type="ECO:0000313" key="3">
    <source>
        <dbReference type="EMBL" id="RAK56171.1"/>
    </source>
</evidence>
<reference evidence="4" key="1">
    <citation type="submission" date="2018-05" db="EMBL/GenBank/DDBJ databases">
        <authorList>
            <person name="Li X."/>
        </authorList>
    </citation>
    <scope>NUCLEOTIDE SEQUENCE [LARGE SCALE GENOMIC DNA]</scope>
    <source>
        <strain evidence="4">LX32</strain>
    </source>
</reference>
<dbReference type="InterPro" id="IPR029044">
    <property type="entry name" value="Nucleotide-diphossugar_trans"/>
</dbReference>
<dbReference type="OrthoDB" id="9779263at2"/>
<organism evidence="3 4">
    <name type="scientific">Phenylobacterium soli</name>
    <dbReference type="NCBI Taxonomy" id="2170551"/>
    <lineage>
        <taxon>Bacteria</taxon>
        <taxon>Pseudomonadati</taxon>
        <taxon>Pseudomonadota</taxon>
        <taxon>Alphaproteobacteria</taxon>
        <taxon>Caulobacterales</taxon>
        <taxon>Caulobacteraceae</taxon>
        <taxon>Phenylobacterium</taxon>
    </lineage>
</organism>
<dbReference type="EMBL" id="QFYQ01000001">
    <property type="protein sequence ID" value="RAK56171.1"/>
    <property type="molecule type" value="Genomic_DNA"/>
</dbReference>
<dbReference type="InterPro" id="IPR025877">
    <property type="entry name" value="MobA-like_NTP_Trfase"/>
</dbReference>
<dbReference type="GO" id="GO:0016779">
    <property type="term" value="F:nucleotidyltransferase activity"/>
    <property type="evidence" value="ECO:0007669"/>
    <property type="project" value="UniProtKB-ARBA"/>
</dbReference>
<sequence length="188" mass="19074">MLAAGAGVRFGGGKLTAPHGEGVLLESALRAALAAPVRAVTVVTGADAEAVAAVARAFDPRLRIRHAPEHAEGMGASLRAGVAALPPDTDGVFVFLGDMPRVPTAVLRPMAEALARGAAAAAPVFEGRRGNPVLLGRALFPQLLDLKGDTGARAVLQALGDELALVEAPDDGVLFDVDRPADLPTARG</sequence>
<comment type="caution">
    <text evidence="3">The sequence shown here is derived from an EMBL/GenBank/DDBJ whole genome shotgun (WGS) entry which is preliminary data.</text>
</comment>
<accession>A0A328APC8</accession>
<gene>
    <name evidence="3" type="ORF">DJ017_01385</name>
</gene>
<evidence type="ECO:0000259" key="2">
    <source>
        <dbReference type="Pfam" id="PF12804"/>
    </source>
</evidence>
<dbReference type="AlphaFoldDB" id="A0A328APC8"/>
<keyword evidence="4" id="KW-1185">Reference proteome</keyword>